<feature type="domain" description="Glycoside hydrolase 35 catalytic" evidence="6">
    <location>
        <begin position="1"/>
        <end position="73"/>
    </location>
</feature>
<dbReference type="SUPFAM" id="SSF51445">
    <property type="entry name" value="(Trans)glycosidases"/>
    <property type="match status" value="1"/>
</dbReference>
<accession>A0A2I0WDJ2</accession>
<dbReference type="InterPro" id="IPR017853">
    <property type="entry name" value="GH"/>
</dbReference>
<sequence>MQKFVTLIVDMIKRESLLAPQGGPIIITQIENEYGNVQGPYGNAGKEYIKWCAKLAESYQIGVPWIMCQQPDAPQPMYHGGTNFGRSTGGPYITTTYDYDAPLDEYGKIFFFLFLNKKNL</sequence>
<dbReference type="AlphaFoldDB" id="A0A2I0WDJ2"/>
<dbReference type="PANTHER" id="PTHR23421">
    <property type="entry name" value="BETA-GALACTOSIDASE RELATED"/>
    <property type="match status" value="1"/>
</dbReference>
<evidence type="ECO:0000256" key="3">
    <source>
        <dbReference type="ARBA" id="ARBA00012756"/>
    </source>
</evidence>
<dbReference type="InterPro" id="IPR001944">
    <property type="entry name" value="Glycoside_Hdrlase_35"/>
</dbReference>
<evidence type="ECO:0000259" key="6">
    <source>
        <dbReference type="Pfam" id="PF01301"/>
    </source>
</evidence>
<comment type="similarity">
    <text evidence="2">Belongs to the glycosyl hydrolase 35 family.</text>
</comment>
<dbReference type="Pfam" id="PF01301">
    <property type="entry name" value="Glyco_hydro_35"/>
    <property type="match status" value="2"/>
</dbReference>
<keyword evidence="4" id="KW-0378">Hydrolase</keyword>
<reference evidence="7 8" key="2">
    <citation type="journal article" date="2017" name="Nature">
        <title>The Apostasia genome and the evolution of orchids.</title>
        <authorList>
            <person name="Zhang G.Q."/>
            <person name="Liu K.W."/>
            <person name="Li Z."/>
            <person name="Lohaus R."/>
            <person name="Hsiao Y.Y."/>
            <person name="Niu S.C."/>
            <person name="Wang J.Y."/>
            <person name="Lin Y.C."/>
            <person name="Xu Q."/>
            <person name="Chen L.J."/>
            <person name="Yoshida K."/>
            <person name="Fujiwara S."/>
            <person name="Wang Z.W."/>
            <person name="Zhang Y.Q."/>
            <person name="Mitsuda N."/>
            <person name="Wang M."/>
            <person name="Liu G.H."/>
            <person name="Pecoraro L."/>
            <person name="Huang H.X."/>
            <person name="Xiao X.J."/>
            <person name="Lin M."/>
            <person name="Wu X.Y."/>
            <person name="Wu W.L."/>
            <person name="Chen Y.Y."/>
            <person name="Chang S.B."/>
            <person name="Sakamoto S."/>
            <person name="Ohme-Takagi M."/>
            <person name="Yagi M."/>
            <person name="Zeng S.J."/>
            <person name="Shen C.Y."/>
            <person name="Yeh C.M."/>
            <person name="Luo Y.B."/>
            <person name="Tsai W.C."/>
            <person name="Van de Peer Y."/>
            <person name="Liu Z.J."/>
        </authorList>
    </citation>
    <scope>NUCLEOTIDE SEQUENCE [LARGE SCALE GENOMIC DNA]</scope>
    <source>
        <tissue evidence="7">The whole plant</tissue>
    </source>
</reference>
<proteinExistence type="inferred from homology"/>
<protein>
    <recommendedName>
        <fullName evidence="3">beta-galactosidase</fullName>
        <ecNumber evidence="3">3.2.1.23</ecNumber>
    </recommendedName>
</protein>
<dbReference type="EMBL" id="KZ502729">
    <property type="protein sequence ID" value="PKU73720.1"/>
    <property type="molecule type" value="Genomic_DNA"/>
</dbReference>
<keyword evidence="8" id="KW-1185">Reference proteome</keyword>
<dbReference type="EC" id="3.2.1.23" evidence="3"/>
<dbReference type="Gene3D" id="3.20.20.80">
    <property type="entry name" value="Glycosidases"/>
    <property type="match status" value="1"/>
</dbReference>
<gene>
    <name evidence="7" type="primary">BGAL15</name>
    <name evidence="7" type="ORF">MA16_Dca013301</name>
</gene>
<dbReference type="InterPro" id="IPR019801">
    <property type="entry name" value="Glyco_hydro_35_CS"/>
</dbReference>
<evidence type="ECO:0000313" key="7">
    <source>
        <dbReference type="EMBL" id="PKU73720.1"/>
    </source>
</evidence>
<keyword evidence="5" id="KW-0326">Glycosidase</keyword>
<evidence type="ECO:0000256" key="1">
    <source>
        <dbReference type="ARBA" id="ARBA00001412"/>
    </source>
</evidence>
<dbReference type="STRING" id="906689.A0A2I0WDJ2"/>
<evidence type="ECO:0000313" key="8">
    <source>
        <dbReference type="Proteomes" id="UP000233837"/>
    </source>
</evidence>
<dbReference type="GO" id="GO:0004565">
    <property type="term" value="F:beta-galactosidase activity"/>
    <property type="evidence" value="ECO:0007669"/>
    <property type="project" value="UniProtKB-EC"/>
</dbReference>
<dbReference type="InterPro" id="IPR031330">
    <property type="entry name" value="Gly_Hdrlase_35_cat"/>
</dbReference>
<dbReference type="PROSITE" id="PS01182">
    <property type="entry name" value="GLYCOSYL_HYDROL_F35"/>
    <property type="match status" value="1"/>
</dbReference>
<evidence type="ECO:0000256" key="4">
    <source>
        <dbReference type="ARBA" id="ARBA00022801"/>
    </source>
</evidence>
<feature type="domain" description="Glycoside hydrolase 35 catalytic" evidence="6">
    <location>
        <begin position="77"/>
        <end position="109"/>
    </location>
</feature>
<evidence type="ECO:0000256" key="5">
    <source>
        <dbReference type="ARBA" id="ARBA00023295"/>
    </source>
</evidence>
<reference evidence="7 8" key="1">
    <citation type="journal article" date="2016" name="Sci. Rep.">
        <title>The Dendrobium catenatum Lindl. genome sequence provides insights into polysaccharide synthase, floral development and adaptive evolution.</title>
        <authorList>
            <person name="Zhang G.Q."/>
            <person name="Xu Q."/>
            <person name="Bian C."/>
            <person name="Tsai W.C."/>
            <person name="Yeh C.M."/>
            <person name="Liu K.W."/>
            <person name="Yoshida K."/>
            <person name="Zhang L.S."/>
            <person name="Chang S.B."/>
            <person name="Chen F."/>
            <person name="Shi Y."/>
            <person name="Su Y.Y."/>
            <person name="Zhang Y.Q."/>
            <person name="Chen L.J."/>
            <person name="Yin Y."/>
            <person name="Lin M."/>
            <person name="Huang H."/>
            <person name="Deng H."/>
            <person name="Wang Z.W."/>
            <person name="Zhu S.L."/>
            <person name="Zhao X."/>
            <person name="Deng C."/>
            <person name="Niu S.C."/>
            <person name="Huang J."/>
            <person name="Wang M."/>
            <person name="Liu G.H."/>
            <person name="Yang H.J."/>
            <person name="Xiao X.J."/>
            <person name="Hsiao Y.Y."/>
            <person name="Wu W.L."/>
            <person name="Chen Y.Y."/>
            <person name="Mitsuda N."/>
            <person name="Ohme-Takagi M."/>
            <person name="Luo Y.B."/>
            <person name="Van de Peer Y."/>
            <person name="Liu Z.J."/>
        </authorList>
    </citation>
    <scope>NUCLEOTIDE SEQUENCE [LARGE SCALE GENOMIC DNA]</scope>
    <source>
        <tissue evidence="7">The whole plant</tissue>
    </source>
</reference>
<evidence type="ECO:0000256" key="2">
    <source>
        <dbReference type="ARBA" id="ARBA00009809"/>
    </source>
</evidence>
<organism evidence="7 8">
    <name type="scientific">Dendrobium catenatum</name>
    <dbReference type="NCBI Taxonomy" id="906689"/>
    <lineage>
        <taxon>Eukaryota</taxon>
        <taxon>Viridiplantae</taxon>
        <taxon>Streptophyta</taxon>
        <taxon>Embryophyta</taxon>
        <taxon>Tracheophyta</taxon>
        <taxon>Spermatophyta</taxon>
        <taxon>Magnoliopsida</taxon>
        <taxon>Liliopsida</taxon>
        <taxon>Asparagales</taxon>
        <taxon>Orchidaceae</taxon>
        <taxon>Epidendroideae</taxon>
        <taxon>Malaxideae</taxon>
        <taxon>Dendrobiinae</taxon>
        <taxon>Dendrobium</taxon>
    </lineage>
</organism>
<dbReference type="Proteomes" id="UP000233837">
    <property type="component" value="Unassembled WGS sequence"/>
</dbReference>
<comment type="catalytic activity">
    <reaction evidence="1">
        <text>Hydrolysis of terminal non-reducing beta-D-galactose residues in beta-D-galactosides.</text>
        <dbReference type="EC" id="3.2.1.23"/>
    </reaction>
</comment>
<name>A0A2I0WDJ2_9ASPA</name>
<dbReference type="Gene3D" id="2.60.120.260">
    <property type="entry name" value="Galactose-binding domain-like"/>
    <property type="match status" value="1"/>
</dbReference>
<dbReference type="GO" id="GO:0005975">
    <property type="term" value="P:carbohydrate metabolic process"/>
    <property type="evidence" value="ECO:0007669"/>
    <property type="project" value="InterPro"/>
</dbReference>